<reference evidence="1 2" key="1">
    <citation type="submission" date="2017-05" db="EMBL/GenBank/DDBJ databases">
        <authorList>
            <person name="Varghese N."/>
            <person name="Submissions S."/>
        </authorList>
    </citation>
    <scope>NUCLEOTIDE SEQUENCE [LARGE SCALE GENOMIC DNA]</scope>
    <source>
        <strain evidence="1 2">DSM 21985</strain>
    </source>
</reference>
<organism evidence="1 2">
    <name type="scientific">Gracilimonas mengyeensis</name>
    <dbReference type="NCBI Taxonomy" id="1302730"/>
    <lineage>
        <taxon>Bacteria</taxon>
        <taxon>Pseudomonadati</taxon>
        <taxon>Balneolota</taxon>
        <taxon>Balneolia</taxon>
        <taxon>Balneolales</taxon>
        <taxon>Balneolaceae</taxon>
        <taxon>Gracilimonas</taxon>
    </lineage>
</organism>
<accession>A0A521F118</accession>
<dbReference type="EMBL" id="FXTP01000014">
    <property type="protein sequence ID" value="SMO89140.1"/>
    <property type="molecule type" value="Genomic_DNA"/>
</dbReference>
<proteinExistence type="predicted"/>
<dbReference type="PANTHER" id="PTHR40593">
    <property type="entry name" value="PENICILLIN-BINDING PROTEIN ACTIVATOR LPOB"/>
    <property type="match status" value="1"/>
</dbReference>
<evidence type="ECO:0000313" key="2">
    <source>
        <dbReference type="Proteomes" id="UP000317557"/>
    </source>
</evidence>
<evidence type="ECO:0000313" key="1">
    <source>
        <dbReference type="EMBL" id="SMO89140.1"/>
    </source>
</evidence>
<dbReference type="GO" id="GO:0009252">
    <property type="term" value="P:peptidoglycan biosynthetic process"/>
    <property type="evidence" value="ECO:0007669"/>
    <property type="project" value="TreeGrafter"/>
</dbReference>
<dbReference type="PROSITE" id="PS51257">
    <property type="entry name" value="PROKAR_LIPOPROTEIN"/>
    <property type="match status" value="1"/>
</dbReference>
<dbReference type="RefSeq" id="WP_142455512.1">
    <property type="nucleotide sequence ID" value="NZ_FXTP01000014.1"/>
</dbReference>
<dbReference type="PANTHER" id="PTHR40593:SF1">
    <property type="entry name" value="PENICILLIN-BINDING PROTEIN ACTIVATOR LPOB"/>
    <property type="match status" value="1"/>
</dbReference>
<dbReference type="InterPro" id="IPR014094">
    <property type="entry name" value="LpoB"/>
</dbReference>
<dbReference type="Proteomes" id="UP000317557">
    <property type="component" value="Unassembled WGS sequence"/>
</dbReference>
<keyword evidence="2" id="KW-1185">Reference proteome</keyword>
<dbReference type="GO" id="GO:0031241">
    <property type="term" value="C:periplasmic side of cell outer membrane"/>
    <property type="evidence" value="ECO:0007669"/>
    <property type="project" value="TreeGrafter"/>
</dbReference>
<evidence type="ECO:0008006" key="3">
    <source>
        <dbReference type="Google" id="ProtNLM"/>
    </source>
</evidence>
<dbReference type="Gene3D" id="3.40.50.10610">
    <property type="entry name" value="ABC-type transport auxiliary lipoprotein component"/>
    <property type="match status" value="1"/>
</dbReference>
<gene>
    <name evidence="1" type="ORF">SAMN06265219_11456</name>
</gene>
<sequence length="201" mass="23065">MKYLIYTCLLVGFLFTGCRPSNEVTRMNPGETTDLSGRWNDTDARLVSEEMISDALTNPWLNRFSRDHGQPPVVIVGNVHNESMEHIDTEVITKEMERAFVNSGSVNLVASSDERRQIREERSDQQQFASVETMKEMAKELGADFMLIGNINSIVDETVDRRTLAVFYTVNMELINVETNQKVWIGNKKIKKLIERKNYRG</sequence>
<name>A0A521F118_9BACT</name>
<dbReference type="OrthoDB" id="9803653at2"/>
<protein>
    <recommendedName>
        <fullName evidence="3">Penicillin-binding protein activator LpoB</fullName>
    </recommendedName>
</protein>
<dbReference type="Pfam" id="PF13036">
    <property type="entry name" value="LpoB"/>
    <property type="match status" value="1"/>
</dbReference>
<dbReference type="AlphaFoldDB" id="A0A521F118"/>
<dbReference type="GO" id="GO:0030234">
    <property type="term" value="F:enzyme regulator activity"/>
    <property type="evidence" value="ECO:0007669"/>
    <property type="project" value="TreeGrafter"/>
</dbReference>